<dbReference type="EMBL" id="JBBPBF010000060">
    <property type="protein sequence ID" value="KAK7605940.1"/>
    <property type="molecule type" value="Genomic_DNA"/>
</dbReference>
<protein>
    <submittedName>
        <fullName evidence="2">Uncharacterized protein</fullName>
    </submittedName>
</protein>
<evidence type="ECO:0000313" key="2">
    <source>
        <dbReference type="EMBL" id="KAK7605940.1"/>
    </source>
</evidence>
<comment type="caution">
    <text evidence="2">The sequence shown here is derived from an EMBL/GenBank/DDBJ whole genome shotgun (WGS) entry which is preliminary data.</text>
</comment>
<name>A0ABR1MSN1_9PEZI</name>
<keyword evidence="3" id="KW-1185">Reference proteome</keyword>
<evidence type="ECO:0000256" key="1">
    <source>
        <dbReference type="SAM" id="MobiDB-lite"/>
    </source>
</evidence>
<evidence type="ECO:0000313" key="3">
    <source>
        <dbReference type="Proteomes" id="UP001367316"/>
    </source>
</evidence>
<organism evidence="2 3">
    <name type="scientific">Phyllosticta paracitricarpa</name>
    <dbReference type="NCBI Taxonomy" id="2016321"/>
    <lineage>
        <taxon>Eukaryota</taxon>
        <taxon>Fungi</taxon>
        <taxon>Dikarya</taxon>
        <taxon>Ascomycota</taxon>
        <taxon>Pezizomycotina</taxon>
        <taxon>Dothideomycetes</taxon>
        <taxon>Dothideomycetes incertae sedis</taxon>
        <taxon>Botryosphaeriales</taxon>
        <taxon>Phyllostictaceae</taxon>
        <taxon>Phyllosticta</taxon>
    </lineage>
</organism>
<sequence>MTSYLQGMIKGLPFSYCMFNPSLTADHETVRHTITLHFLALRPTTALPRIQRTTQTSMLLLHILLAAQSRRPLDPQPRRSCVIFTQQVFTVATRGERRAQNRNGPRQRARRRHGPRLADPKVLTDDRISREPHIVLSPFASKRDLGVLSRFWRGYQSFLFRSFSYDYLTTRDDMLPRAAVVPLTSTSTTPSQNQKPSMVACPTLKCLGDAFPLIFGILIKHKTGSPPWRCLHPGKGPVRSCMFWSLEPSHARCRWLSTTRVDQLHLLGNGRLELDKFADRVTHEDRKMPQVERALAVADARHETVSSEEEAIQVDYKLSKRPFIESQEAVKCPVSSPLAQMNGSPLPDSAEVTWAEEALATAIGNAVVATTKATASAAAHKSVCRAHASS</sequence>
<accession>A0ABR1MSN1</accession>
<reference evidence="2 3" key="1">
    <citation type="submission" date="2024-04" db="EMBL/GenBank/DDBJ databases">
        <title>Phyllosticta paracitricarpa is synonymous to the EU quarantine fungus P. citricarpa based on phylogenomic analyses.</title>
        <authorList>
            <consortium name="Lawrence Berkeley National Laboratory"/>
            <person name="Van ingen-buijs V.A."/>
            <person name="Van westerhoven A.C."/>
            <person name="Haridas S."/>
            <person name="Skiadas P."/>
            <person name="Martin F."/>
            <person name="Groenewald J.Z."/>
            <person name="Crous P.W."/>
            <person name="Seidl M.F."/>
        </authorList>
    </citation>
    <scope>NUCLEOTIDE SEQUENCE [LARGE SCALE GENOMIC DNA]</scope>
    <source>
        <strain evidence="2 3">CBS 141358</strain>
    </source>
</reference>
<dbReference type="Proteomes" id="UP001367316">
    <property type="component" value="Unassembled WGS sequence"/>
</dbReference>
<feature type="region of interest" description="Disordered" evidence="1">
    <location>
        <begin position="94"/>
        <end position="118"/>
    </location>
</feature>
<feature type="compositionally biased region" description="Basic residues" evidence="1">
    <location>
        <begin position="105"/>
        <end position="115"/>
    </location>
</feature>
<gene>
    <name evidence="2" type="ORF">JOL62DRAFT_560605</name>
</gene>
<proteinExistence type="predicted"/>